<dbReference type="Gene3D" id="3.40.630.30">
    <property type="match status" value="1"/>
</dbReference>
<feature type="region of interest" description="Disordered" evidence="1">
    <location>
        <begin position="216"/>
        <end position="243"/>
    </location>
</feature>
<dbReference type="SUPFAM" id="SSF55729">
    <property type="entry name" value="Acyl-CoA N-acyltransferases (Nat)"/>
    <property type="match status" value="1"/>
</dbReference>
<dbReference type="InterPro" id="IPR016181">
    <property type="entry name" value="Acyl_CoA_acyltransferase"/>
</dbReference>
<dbReference type="OrthoDB" id="551613at2759"/>
<dbReference type="Proteomes" id="UP000236333">
    <property type="component" value="Unassembled WGS sequence"/>
</dbReference>
<dbReference type="EMBL" id="PGGS01000291">
    <property type="protein sequence ID" value="PNH05634.1"/>
    <property type="molecule type" value="Genomic_DNA"/>
</dbReference>
<dbReference type="Pfam" id="PF00583">
    <property type="entry name" value="Acetyltransf_1"/>
    <property type="match status" value="1"/>
</dbReference>
<keyword evidence="4" id="KW-1185">Reference proteome</keyword>
<accession>A0A2J7ZZC9</accession>
<evidence type="ECO:0000313" key="3">
    <source>
        <dbReference type="EMBL" id="PNH05634.1"/>
    </source>
</evidence>
<proteinExistence type="predicted"/>
<dbReference type="InterPro" id="IPR000182">
    <property type="entry name" value="GNAT_dom"/>
</dbReference>
<comment type="caution">
    <text evidence="3">The sequence shown here is derived from an EMBL/GenBank/DDBJ whole genome shotgun (WGS) entry which is preliminary data.</text>
</comment>
<dbReference type="AlphaFoldDB" id="A0A2J7ZZC9"/>
<reference evidence="3 4" key="1">
    <citation type="journal article" date="2017" name="Mol. Biol. Evol.">
        <title>The 4-celled Tetrabaena socialis nuclear genome reveals the essential components for genetic control of cell number at the origin of multicellularity in the volvocine lineage.</title>
        <authorList>
            <person name="Featherston J."/>
            <person name="Arakaki Y."/>
            <person name="Hanschen E.R."/>
            <person name="Ferris P.J."/>
            <person name="Michod R.E."/>
            <person name="Olson B.J.S.C."/>
            <person name="Nozaki H."/>
            <person name="Durand P.M."/>
        </authorList>
    </citation>
    <scope>NUCLEOTIDE SEQUENCE [LARGE SCALE GENOMIC DNA]</scope>
    <source>
        <strain evidence="3 4">NIES-571</strain>
    </source>
</reference>
<feature type="compositionally biased region" description="Gly residues" evidence="1">
    <location>
        <begin position="222"/>
        <end position="241"/>
    </location>
</feature>
<feature type="compositionally biased region" description="Low complexity" evidence="1">
    <location>
        <begin position="157"/>
        <end position="181"/>
    </location>
</feature>
<organism evidence="3 4">
    <name type="scientific">Tetrabaena socialis</name>
    <dbReference type="NCBI Taxonomy" id="47790"/>
    <lineage>
        <taxon>Eukaryota</taxon>
        <taxon>Viridiplantae</taxon>
        <taxon>Chlorophyta</taxon>
        <taxon>core chlorophytes</taxon>
        <taxon>Chlorophyceae</taxon>
        <taxon>CS clade</taxon>
        <taxon>Chlamydomonadales</taxon>
        <taxon>Tetrabaenaceae</taxon>
        <taxon>Tetrabaena</taxon>
    </lineage>
</organism>
<sequence>MVVGPPTPSDEAWAERGVFLCYGRADLSYAEVAALLELANLAVTPEDFRNAAEVVWAYRLCPPATATDAAAATGPAPAPATPTVLRGNPTDGGCQLIGFAAADCCGGSGPEAAVTRAPGGDAAVAVAGGGERGGARQRRGRGPRHLEDPAHPASMSAAKAIAPGITTPTTTPTATSTTHPTATPTATVWFLAVHPACRRRGLGRALLERLLAAVRERSGASSSGGGSGDGGRGGGGGGGGAVTLRSTSRAAALYDSLPYLVRDPDALLVKGRPALPYPAH</sequence>
<evidence type="ECO:0000313" key="4">
    <source>
        <dbReference type="Proteomes" id="UP000236333"/>
    </source>
</evidence>
<evidence type="ECO:0000256" key="1">
    <source>
        <dbReference type="SAM" id="MobiDB-lite"/>
    </source>
</evidence>
<dbReference type="CDD" id="cd04301">
    <property type="entry name" value="NAT_SF"/>
    <property type="match status" value="1"/>
</dbReference>
<feature type="domain" description="N-acetyltransferase" evidence="2">
    <location>
        <begin position="181"/>
        <end position="220"/>
    </location>
</feature>
<protein>
    <recommendedName>
        <fullName evidence="2">N-acetyltransferase domain-containing protein</fullName>
    </recommendedName>
</protein>
<name>A0A2J7ZZC9_9CHLO</name>
<dbReference type="GO" id="GO:0016747">
    <property type="term" value="F:acyltransferase activity, transferring groups other than amino-acyl groups"/>
    <property type="evidence" value="ECO:0007669"/>
    <property type="project" value="InterPro"/>
</dbReference>
<gene>
    <name evidence="3" type="ORF">TSOC_008126</name>
</gene>
<evidence type="ECO:0000259" key="2">
    <source>
        <dbReference type="Pfam" id="PF00583"/>
    </source>
</evidence>
<feature type="region of interest" description="Disordered" evidence="1">
    <location>
        <begin position="127"/>
        <end position="181"/>
    </location>
</feature>